<dbReference type="InterPro" id="IPR016181">
    <property type="entry name" value="Acyl_CoA_acyltransferase"/>
</dbReference>
<dbReference type="Pfam" id="PF00583">
    <property type="entry name" value="Acetyltransf_1"/>
    <property type="match status" value="1"/>
</dbReference>
<proteinExistence type="predicted"/>
<organism evidence="2 3">
    <name type="scientific">Caldovatus aquaticus</name>
    <dbReference type="NCBI Taxonomy" id="2865671"/>
    <lineage>
        <taxon>Bacteria</taxon>
        <taxon>Pseudomonadati</taxon>
        <taxon>Pseudomonadota</taxon>
        <taxon>Alphaproteobacteria</taxon>
        <taxon>Acetobacterales</taxon>
        <taxon>Roseomonadaceae</taxon>
        <taxon>Caldovatus</taxon>
    </lineage>
</organism>
<dbReference type="CDD" id="cd04301">
    <property type="entry name" value="NAT_SF"/>
    <property type="match status" value="1"/>
</dbReference>
<name>A0ABS7F1Q8_9PROT</name>
<dbReference type="PROSITE" id="PS51186">
    <property type="entry name" value="GNAT"/>
    <property type="match status" value="1"/>
</dbReference>
<comment type="caution">
    <text evidence="2">The sequence shown here is derived from an EMBL/GenBank/DDBJ whole genome shotgun (WGS) entry which is preliminary data.</text>
</comment>
<dbReference type="InterPro" id="IPR000182">
    <property type="entry name" value="GNAT_dom"/>
</dbReference>
<feature type="domain" description="N-acetyltransferase" evidence="1">
    <location>
        <begin position="4"/>
        <end position="171"/>
    </location>
</feature>
<dbReference type="SUPFAM" id="SSF55729">
    <property type="entry name" value="Acyl-CoA N-acyltransferases (Nat)"/>
    <property type="match status" value="1"/>
</dbReference>
<dbReference type="Proteomes" id="UP001519924">
    <property type="component" value="Unassembled WGS sequence"/>
</dbReference>
<sequence length="185" mass="19500">MASVTIRHAEAGDVARIAALHATAWRETYRGLLPEAVIAAHDQAACATIWRARLEAPPPGASLLLVEGEEGAAGPLLAFGACGPRRDAALPFPGEFEALYVLRRAQRAGIGRALMRRMAAALLEAGIDAAGLWVLRANLAARAFYTELGGTLVAARENPALGAAEVAYAWRDLRLLAAASRRPEG</sequence>
<accession>A0ABS7F1Q8</accession>
<evidence type="ECO:0000259" key="1">
    <source>
        <dbReference type="PROSITE" id="PS51186"/>
    </source>
</evidence>
<gene>
    <name evidence="2" type="ORF">K1J50_08395</name>
</gene>
<dbReference type="Gene3D" id="3.40.630.30">
    <property type="match status" value="1"/>
</dbReference>
<protein>
    <submittedName>
        <fullName evidence="2">GNAT family N-acetyltransferase</fullName>
    </submittedName>
</protein>
<reference evidence="2 3" key="1">
    <citation type="submission" date="2021-08" db="EMBL/GenBank/DDBJ databases">
        <title>Caldovatus sediminis gen. nov., sp. nov., a moderately thermophilic bacterium isolated from a hot spring.</title>
        <authorList>
            <person name="Hu C.-J."/>
            <person name="Li W.-J."/>
            <person name="Xian W.-D."/>
        </authorList>
    </citation>
    <scope>NUCLEOTIDE SEQUENCE [LARGE SCALE GENOMIC DNA]</scope>
    <source>
        <strain evidence="2 3">SYSU G05006</strain>
    </source>
</reference>
<evidence type="ECO:0000313" key="3">
    <source>
        <dbReference type="Proteomes" id="UP001519924"/>
    </source>
</evidence>
<dbReference type="EMBL" id="JAHZUY010000016">
    <property type="protein sequence ID" value="MBW8269504.1"/>
    <property type="molecule type" value="Genomic_DNA"/>
</dbReference>
<keyword evidence="3" id="KW-1185">Reference proteome</keyword>
<evidence type="ECO:0000313" key="2">
    <source>
        <dbReference type="EMBL" id="MBW8269504.1"/>
    </source>
</evidence>